<organism evidence="1 2">
    <name type="scientific">Luteibacter jiangsuensis</name>
    <dbReference type="NCBI Taxonomy" id="637577"/>
    <lineage>
        <taxon>Bacteria</taxon>
        <taxon>Pseudomonadati</taxon>
        <taxon>Pseudomonadota</taxon>
        <taxon>Gammaproteobacteria</taxon>
        <taxon>Lysobacterales</taxon>
        <taxon>Rhodanobacteraceae</taxon>
        <taxon>Luteibacter</taxon>
    </lineage>
</organism>
<gene>
    <name evidence="1" type="ORF">HBF26_04655</name>
</gene>
<dbReference type="SUPFAM" id="SSF53756">
    <property type="entry name" value="UDP-Glycosyltransferase/glycogen phosphorylase"/>
    <property type="match status" value="1"/>
</dbReference>
<proteinExistence type="predicted"/>
<protein>
    <submittedName>
        <fullName evidence="1">Glycosyltransferase</fullName>
    </submittedName>
</protein>
<dbReference type="PANTHER" id="PTHR12526">
    <property type="entry name" value="GLYCOSYLTRANSFERASE"/>
    <property type="match status" value="1"/>
</dbReference>
<evidence type="ECO:0000313" key="2">
    <source>
        <dbReference type="Proteomes" id="UP001429601"/>
    </source>
</evidence>
<sequence>MTPDPSRDSGSVRLCRIFALLNADGWEIDFLADDGDSSSADAVRLGALGVRIVREQPLQWLRREGVALHAVMLCRLPVADQYIDVVRRHAPHARVVFDTVDLHFIRERRAAELMGAPAMMRRAIRLRTHELAMVGRCDTTLVVSMDERNVLQQEAPRAHVELVSNIHDVHAPARGFHGRSGLLFVGGFGHPPNEDGVRWFVEKILPGVRTVAPDTTLHLVGDIDEHSRKGIEGEGIEIHGRLADIAPLFGQVLISVAPLRFGAGVKGKVNQAMSFGVPVVLTNVAAEGMHLKDGVDALIADTPEAFIAAILRLSHDETLWARISDASMENVRLHFSVDIARDALRRALDAGK</sequence>
<name>A0ABX0Q0X0_9GAMM</name>
<dbReference type="Proteomes" id="UP001429601">
    <property type="component" value="Unassembled WGS sequence"/>
</dbReference>
<dbReference type="EMBL" id="JAAQQR010000002">
    <property type="protein sequence ID" value="NID04163.1"/>
    <property type="molecule type" value="Genomic_DNA"/>
</dbReference>
<evidence type="ECO:0000313" key="1">
    <source>
        <dbReference type="EMBL" id="NID04163.1"/>
    </source>
</evidence>
<reference evidence="1 2" key="1">
    <citation type="journal article" date="2011" name="Curr. Microbiol.">
        <title>Luteibacter jiangsuensis sp. nov.: a methamidophos-degrading bacterium isolated from a methamidophos-manufacturing factory.</title>
        <authorList>
            <person name="Wang L."/>
            <person name="Wang G.L."/>
            <person name="Li S.P."/>
            <person name="Jiang J.D."/>
        </authorList>
    </citation>
    <scope>NUCLEOTIDE SEQUENCE [LARGE SCALE GENOMIC DNA]</scope>
    <source>
        <strain evidence="1 2">CGMCC 1.10133</strain>
    </source>
</reference>
<dbReference type="RefSeq" id="WP_167123576.1">
    <property type="nucleotide sequence ID" value="NZ_JAAQQR010000002.1"/>
</dbReference>
<accession>A0ABX0Q0X0</accession>
<keyword evidence="2" id="KW-1185">Reference proteome</keyword>
<dbReference type="Pfam" id="PF13692">
    <property type="entry name" value="Glyco_trans_1_4"/>
    <property type="match status" value="1"/>
</dbReference>
<dbReference type="Gene3D" id="3.40.50.2000">
    <property type="entry name" value="Glycogen Phosphorylase B"/>
    <property type="match status" value="1"/>
</dbReference>
<comment type="caution">
    <text evidence="1">The sequence shown here is derived from an EMBL/GenBank/DDBJ whole genome shotgun (WGS) entry which is preliminary data.</text>
</comment>